<dbReference type="EMBL" id="BMOY01000057">
    <property type="protein sequence ID" value="GGJ13646.1"/>
    <property type="molecule type" value="Genomic_DNA"/>
</dbReference>
<dbReference type="RefSeq" id="WP_188883374.1">
    <property type="nucleotide sequence ID" value="NZ_BMOY01000057.1"/>
</dbReference>
<organism evidence="1 2">
    <name type="scientific">Alicyclobacillus cellulosilyticus</name>
    <dbReference type="NCBI Taxonomy" id="1003997"/>
    <lineage>
        <taxon>Bacteria</taxon>
        <taxon>Bacillati</taxon>
        <taxon>Bacillota</taxon>
        <taxon>Bacilli</taxon>
        <taxon>Bacillales</taxon>
        <taxon>Alicyclobacillaceae</taxon>
        <taxon>Alicyclobacillus</taxon>
    </lineage>
</organism>
<evidence type="ECO:0000313" key="1">
    <source>
        <dbReference type="EMBL" id="GGJ13646.1"/>
    </source>
</evidence>
<dbReference type="Proteomes" id="UP000637695">
    <property type="component" value="Unassembled WGS sequence"/>
</dbReference>
<sequence length="117" mass="13245">MDEARHTAHAGAIDLLNRSRRVAKRAYGESSRAREKMKALSANEFVIAQTERTIKQFVEAFIEIRRNESNPGRIATCKIQKPKVTAGLKAIAIKAAIKARRRRRARSQHTGPELKLR</sequence>
<gene>
    <name evidence="1" type="ORF">GCM10010885_23680</name>
</gene>
<accession>A0A917KJD7</accession>
<comment type="caution">
    <text evidence="1">The sequence shown here is derived from an EMBL/GenBank/DDBJ whole genome shotgun (WGS) entry which is preliminary data.</text>
</comment>
<reference evidence="1" key="2">
    <citation type="submission" date="2020-09" db="EMBL/GenBank/DDBJ databases">
        <authorList>
            <person name="Sun Q."/>
            <person name="Ohkuma M."/>
        </authorList>
    </citation>
    <scope>NUCLEOTIDE SEQUENCE</scope>
    <source>
        <strain evidence="1">JCM 18487</strain>
    </source>
</reference>
<name>A0A917KJD7_9BACL</name>
<evidence type="ECO:0000313" key="2">
    <source>
        <dbReference type="Proteomes" id="UP000637695"/>
    </source>
</evidence>
<reference evidence="1" key="1">
    <citation type="journal article" date="2014" name="Int. J. Syst. Evol. Microbiol.">
        <title>Complete genome sequence of Corynebacterium casei LMG S-19264T (=DSM 44701T), isolated from a smear-ripened cheese.</title>
        <authorList>
            <consortium name="US DOE Joint Genome Institute (JGI-PGF)"/>
            <person name="Walter F."/>
            <person name="Albersmeier A."/>
            <person name="Kalinowski J."/>
            <person name="Ruckert C."/>
        </authorList>
    </citation>
    <scope>NUCLEOTIDE SEQUENCE</scope>
    <source>
        <strain evidence="1">JCM 18487</strain>
    </source>
</reference>
<protein>
    <submittedName>
        <fullName evidence="1">Uncharacterized protein</fullName>
    </submittedName>
</protein>
<dbReference type="AlphaFoldDB" id="A0A917KJD7"/>
<keyword evidence="2" id="KW-1185">Reference proteome</keyword>
<proteinExistence type="predicted"/>